<gene>
    <name evidence="1" type="ORF">ICL16_09400</name>
</gene>
<organism evidence="1 2">
    <name type="scientific">Iningainema tapete BLCC-T55</name>
    <dbReference type="NCBI Taxonomy" id="2748662"/>
    <lineage>
        <taxon>Bacteria</taxon>
        <taxon>Bacillati</taxon>
        <taxon>Cyanobacteriota</taxon>
        <taxon>Cyanophyceae</taxon>
        <taxon>Nostocales</taxon>
        <taxon>Scytonemataceae</taxon>
        <taxon>Iningainema tapete</taxon>
    </lineage>
</organism>
<dbReference type="RefSeq" id="WP_190826644.1">
    <property type="nucleotide sequence ID" value="NZ_CAWPPI010000036.1"/>
</dbReference>
<dbReference type="GO" id="GO:0006598">
    <property type="term" value="P:polyamine catabolic process"/>
    <property type="evidence" value="ECO:0007669"/>
    <property type="project" value="TreeGrafter"/>
</dbReference>
<dbReference type="Pfam" id="PF07722">
    <property type="entry name" value="Peptidase_C26"/>
    <property type="match status" value="1"/>
</dbReference>
<dbReference type="GO" id="GO:0005829">
    <property type="term" value="C:cytosol"/>
    <property type="evidence" value="ECO:0007669"/>
    <property type="project" value="TreeGrafter"/>
</dbReference>
<accession>A0A8J6XFV3</accession>
<keyword evidence="1" id="KW-0378">Hydrolase</keyword>
<dbReference type="InterPro" id="IPR029062">
    <property type="entry name" value="Class_I_gatase-like"/>
</dbReference>
<dbReference type="InterPro" id="IPR044668">
    <property type="entry name" value="PuuD-like"/>
</dbReference>
<dbReference type="SUPFAM" id="SSF52317">
    <property type="entry name" value="Class I glutamine amidotransferase-like"/>
    <property type="match status" value="1"/>
</dbReference>
<name>A0A8J6XFV3_9CYAN</name>
<comment type="caution">
    <text evidence="1">The sequence shown here is derived from an EMBL/GenBank/DDBJ whole genome shotgun (WGS) entry which is preliminary data.</text>
</comment>
<dbReference type="PANTHER" id="PTHR43235">
    <property type="entry name" value="GLUTAMINE AMIDOTRANSFERASE PB2B2.05-RELATED"/>
    <property type="match status" value="1"/>
</dbReference>
<dbReference type="CDD" id="cd01745">
    <property type="entry name" value="GATase1_2"/>
    <property type="match status" value="1"/>
</dbReference>
<keyword evidence="2" id="KW-1185">Reference proteome</keyword>
<evidence type="ECO:0000313" key="1">
    <source>
        <dbReference type="EMBL" id="MBD2772285.1"/>
    </source>
</evidence>
<dbReference type="Gene3D" id="3.40.50.880">
    <property type="match status" value="1"/>
</dbReference>
<protein>
    <submittedName>
        <fullName evidence="1">Gamma-glutamyl-gamma-aminobutyrate hydrolase family protein</fullName>
    </submittedName>
</protein>
<dbReference type="Proteomes" id="UP000629098">
    <property type="component" value="Unassembled WGS sequence"/>
</dbReference>
<evidence type="ECO:0000313" key="2">
    <source>
        <dbReference type="Proteomes" id="UP000629098"/>
    </source>
</evidence>
<dbReference type="PROSITE" id="PS51273">
    <property type="entry name" value="GATASE_TYPE_1"/>
    <property type="match status" value="1"/>
</dbReference>
<dbReference type="PANTHER" id="PTHR43235:SF1">
    <property type="entry name" value="GLUTAMINE AMIDOTRANSFERASE PB2B2.05-RELATED"/>
    <property type="match status" value="1"/>
</dbReference>
<sequence length="242" mass="26332">MNKFTRPTIGITTFTQNEEGHYHITGTYVEIIRRHGGLPILLPPDEPEECEAILQIVDGLIFTGGGDLDPVTYNAKMHPTISGVNPQRDAFELKLAKLALSTDTPILGICRGIAVMNVATGGSLVTHIPDEFGSGVKHTGEPSESVQHQVQIEPHSRLASILGATDVTVVSLHHQAVRTVPPLWRIAAQAKDGVIEALEHKYHPWAFALQWHPELAADDIIQQRIFQALVEAARAKSASICA</sequence>
<reference evidence="1" key="1">
    <citation type="submission" date="2020-09" db="EMBL/GenBank/DDBJ databases">
        <title>Iningainema tapete sp. nov. (Scytonemataceae, Cyanobacteria) from greenhouses in central Florida (USA) produces two types of nodularin with biosynthetic potential for microcystin-LR and anabaenopeptins.</title>
        <authorList>
            <person name="Berthold D.E."/>
            <person name="Lefler F.W."/>
            <person name="Huang I.-S."/>
            <person name="Abdulla H."/>
            <person name="Zimba P.V."/>
            <person name="Laughinghouse H.D. IV."/>
        </authorList>
    </citation>
    <scope>NUCLEOTIDE SEQUENCE</scope>
    <source>
        <strain evidence="1">BLCCT55</strain>
    </source>
</reference>
<dbReference type="GO" id="GO:0033969">
    <property type="term" value="F:gamma-glutamyl-gamma-aminobutyrate hydrolase activity"/>
    <property type="evidence" value="ECO:0007669"/>
    <property type="project" value="TreeGrafter"/>
</dbReference>
<dbReference type="InterPro" id="IPR011697">
    <property type="entry name" value="Peptidase_C26"/>
</dbReference>
<dbReference type="EMBL" id="JACXAE010000036">
    <property type="protein sequence ID" value="MBD2772285.1"/>
    <property type="molecule type" value="Genomic_DNA"/>
</dbReference>
<proteinExistence type="predicted"/>
<dbReference type="AlphaFoldDB" id="A0A8J6XFV3"/>